<feature type="non-terminal residue" evidence="1">
    <location>
        <position position="168"/>
    </location>
</feature>
<evidence type="ECO:0000313" key="2">
    <source>
        <dbReference type="Proteomes" id="UP000663844"/>
    </source>
</evidence>
<gene>
    <name evidence="1" type="ORF">OXD698_LOCUS51552</name>
</gene>
<comment type="caution">
    <text evidence="1">The sequence shown here is derived from an EMBL/GenBank/DDBJ whole genome shotgun (WGS) entry which is preliminary data.</text>
</comment>
<sequence length="168" mass="19584">LIIHINSTAVKQSNDIWTRTSLPNQEQISNSSSSSFHYTNRCSYKLFQSLLNPTEINLFERLLDKYEINVTSSKPITSSKDNDDDDDKPTVIRTRFVSPNSGHIAQILRYLRDHASTHDNYSSSFKSNKQEQIDEDTNLLEIRWQTAQDYLNEDEKKWSAMHINERTI</sequence>
<name>A0A820P555_9BILA</name>
<organism evidence="1 2">
    <name type="scientific">Adineta steineri</name>
    <dbReference type="NCBI Taxonomy" id="433720"/>
    <lineage>
        <taxon>Eukaryota</taxon>
        <taxon>Metazoa</taxon>
        <taxon>Spiralia</taxon>
        <taxon>Gnathifera</taxon>
        <taxon>Rotifera</taxon>
        <taxon>Eurotatoria</taxon>
        <taxon>Bdelloidea</taxon>
        <taxon>Adinetida</taxon>
        <taxon>Adinetidae</taxon>
        <taxon>Adineta</taxon>
    </lineage>
</organism>
<accession>A0A820P555</accession>
<dbReference type="AlphaFoldDB" id="A0A820P555"/>
<proteinExistence type="predicted"/>
<dbReference type="EMBL" id="CAJOAZ010026628">
    <property type="protein sequence ID" value="CAF4402759.1"/>
    <property type="molecule type" value="Genomic_DNA"/>
</dbReference>
<protein>
    <submittedName>
        <fullName evidence="1">Uncharacterized protein</fullName>
    </submittedName>
</protein>
<feature type="non-terminal residue" evidence="1">
    <location>
        <position position="1"/>
    </location>
</feature>
<reference evidence="1" key="1">
    <citation type="submission" date="2021-02" db="EMBL/GenBank/DDBJ databases">
        <authorList>
            <person name="Nowell W R."/>
        </authorList>
    </citation>
    <scope>NUCLEOTIDE SEQUENCE</scope>
</reference>
<dbReference type="Proteomes" id="UP000663844">
    <property type="component" value="Unassembled WGS sequence"/>
</dbReference>
<evidence type="ECO:0000313" key="1">
    <source>
        <dbReference type="EMBL" id="CAF4402759.1"/>
    </source>
</evidence>